<dbReference type="SUPFAM" id="SSF50692">
    <property type="entry name" value="ADC-like"/>
    <property type="match status" value="1"/>
</dbReference>
<evidence type="ECO:0000313" key="8">
    <source>
        <dbReference type="Proteomes" id="UP000654257"/>
    </source>
</evidence>
<dbReference type="InterPro" id="IPR009010">
    <property type="entry name" value="Asp_de-COase-like_dom_sf"/>
</dbReference>
<dbReference type="Pfam" id="PF00384">
    <property type="entry name" value="Molybdopterin"/>
    <property type="match status" value="1"/>
</dbReference>
<dbReference type="Gene3D" id="3.40.228.10">
    <property type="entry name" value="Dimethylsulfoxide Reductase, domain 2"/>
    <property type="match status" value="1"/>
</dbReference>
<keyword evidence="8" id="KW-1185">Reference proteome</keyword>
<accession>A0A917FSK2</accession>
<evidence type="ECO:0000259" key="6">
    <source>
        <dbReference type="PROSITE" id="PS51669"/>
    </source>
</evidence>
<evidence type="ECO:0000256" key="2">
    <source>
        <dbReference type="ARBA" id="ARBA00022723"/>
    </source>
</evidence>
<dbReference type="PROSITE" id="PS51669">
    <property type="entry name" value="4FE4S_MOW_BIS_MGD"/>
    <property type="match status" value="1"/>
</dbReference>
<comment type="similarity">
    <text evidence="1">Belongs to the prokaryotic molybdopterin-containing oxidoreductase family.</text>
</comment>
<protein>
    <submittedName>
        <fullName evidence="7">Oxidoreductase</fullName>
    </submittedName>
</protein>
<dbReference type="Proteomes" id="UP000654257">
    <property type="component" value="Unassembled WGS sequence"/>
</dbReference>
<reference evidence="7" key="1">
    <citation type="journal article" date="2014" name="Int. J. Syst. Evol. Microbiol.">
        <title>Complete genome sequence of Corynebacterium casei LMG S-19264T (=DSM 44701T), isolated from a smear-ripened cheese.</title>
        <authorList>
            <consortium name="US DOE Joint Genome Institute (JGI-PGF)"/>
            <person name="Walter F."/>
            <person name="Albersmeier A."/>
            <person name="Kalinowski J."/>
            <person name="Ruckert C."/>
        </authorList>
    </citation>
    <scope>NUCLEOTIDE SEQUENCE</scope>
    <source>
        <strain evidence="7">CCM 7905</strain>
    </source>
</reference>
<dbReference type="Pfam" id="PF01568">
    <property type="entry name" value="Molydop_binding"/>
    <property type="match status" value="1"/>
</dbReference>
<sequence length="756" mass="81273">MSPYVPSIQPSPITAAATDETGQSSSAVKEVTTAAYESAPGYRERMTTTAYGSCNLCEAMCGLEFTVADGVVQSIRGDKEDPLSRGHICPKATALVDIHSDPDRLRRPVRRTNDGWQEIGWDEAYDLVVDGLVGVREKYGADAVGVYAGNPNVHSLGAMTHGIPFFGLLRTRNRYSATSLDQLPHQLANRLLYGHQLLLPIADIDNTDFFLVLGANPMASNGSMMTVPDFAKRAKALRARGGRMIVVDPRRTETADIADTHHFIRPGTDAYLLLALIHTIISDGSASPAPYVDGLEEVGQAVLTFTPEAVAPVVGIEAAEIRALAADLAGADRAAVYGRMGVSTQRFGSVCQWAIQVLNIITGNLDRPGGTMMTDPAISLVSAGVIGRGHLDKWRSRVRDLPEFAGELPCSTLVDEITTEGKGQIKAMVVSSGNPVLSMPGGERLDEAFAGLDFMVSFDIYVNETSRHADVILPPTSALERDHYDLIFHTFAVRNTAKLSPAVLPKPDGAKHDWEIFRDLALRYTARRNSNVLKRLHPRSVVREVRFRLSPTASIDLLLRRARKGLSVSALRKNPHGIDLGPLQPGLPGKLKTRDKRISLMQPTITSHLPELAALLTETPTSGLLLIGRRHVRSNNSWMHNSERLVKGKPRHHLLAHPEDLAARGIGDGTLARVVSAAGVVDVEVSASDRMMRGVVSLPHGFGHGKSGSKLSVATGVAGPSMNDLTDPDQVDAVSANAILNGVPVEVTASPAAPPT</sequence>
<dbReference type="InterPro" id="IPR006657">
    <property type="entry name" value="MoPterin_dinucl-bd_dom"/>
</dbReference>
<gene>
    <name evidence="7" type="ORF">GCM10007304_18310</name>
</gene>
<comment type="caution">
    <text evidence="7">The sequence shown here is derived from an EMBL/GenBank/DDBJ whole genome shotgun (WGS) entry which is preliminary data.</text>
</comment>
<dbReference type="Gene3D" id="3.40.50.740">
    <property type="match status" value="1"/>
</dbReference>
<evidence type="ECO:0000313" key="7">
    <source>
        <dbReference type="EMBL" id="GGG04545.1"/>
    </source>
</evidence>
<dbReference type="PANTHER" id="PTHR43742">
    <property type="entry name" value="TRIMETHYLAMINE-N-OXIDE REDUCTASE"/>
    <property type="match status" value="1"/>
</dbReference>
<dbReference type="SMART" id="SM00926">
    <property type="entry name" value="Molybdop_Fe4S4"/>
    <property type="match status" value="1"/>
</dbReference>
<name>A0A917FSK2_9NOCA</name>
<dbReference type="GO" id="GO:0051536">
    <property type="term" value="F:iron-sulfur cluster binding"/>
    <property type="evidence" value="ECO:0007669"/>
    <property type="project" value="UniProtKB-KW"/>
</dbReference>
<feature type="domain" description="4Fe-4S Mo/W bis-MGD-type" evidence="6">
    <location>
        <begin position="47"/>
        <end position="103"/>
    </location>
</feature>
<dbReference type="Gene3D" id="2.40.40.20">
    <property type="match status" value="1"/>
</dbReference>
<evidence type="ECO:0000256" key="1">
    <source>
        <dbReference type="ARBA" id="ARBA00010312"/>
    </source>
</evidence>
<keyword evidence="2" id="KW-0479">Metal-binding</keyword>
<organism evidence="7 8">
    <name type="scientific">Rhodococcoides trifolii</name>
    <dbReference type="NCBI Taxonomy" id="908250"/>
    <lineage>
        <taxon>Bacteria</taxon>
        <taxon>Bacillati</taxon>
        <taxon>Actinomycetota</taxon>
        <taxon>Actinomycetes</taxon>
        <taxon>Mycobacteriales</taxon>
        <taxon>Nocardiaceae</taxon>
        <taxon>Rhodococcoides</taxon>
    </lineage>
</organism>
<dbReference type="InterPro" id="IPR006656">
    <property type="entry name" value="Mopterin_OxRdtase"/>
</dbReference>
<dbReference type="Gene3D" id="2.20.25.90">
    <property type="entry name" value="ADC-like domains"/>
    <property type="match status" value="1"/>
</dbReference>
<evidence type="ECO:0000256" key="3">
    <source>
        <dbReference type="ARBA" id="ARBA00023004"/>
    </source>
</evidence>
<proteinExistence type="inferred from homology"/>
<dbReference type="EMBL" id="BMCU01000002">
    <property type="protein sequence ID" value="GGG04545.1"/>
    <property type="molecule type" value="Genomic_DNA"/>
</dbReference>
<reference evidence="7" key="2">
    <citation type="submission" date="2020-09" db="EMBL/GenBank/DDBJ databases">
        <authorList>
            <person name="Sun Q."/>
            <person name="Sedlacek I."/>
        </authorList>
    </citation>
    <scope>NUCLEOTIDE SEQUENCE</scope>
    <source>
        <strain evidence="7">CCM 7905</strain>
    </source>
</reference>
<dbReference type="AlphaFoldDB" id="A0A917FSK2"/>
<evidence type="ECO:0000256" key="5">
    <source>
        <dbReference type="SAM" id="MobiDB-lite"/>
    </source>
</evidence>
<dbReference type="InterPro" id="IPR006963">
    <property type="entry name" value="Mopterin_OxRdtase_4Fe-4S_dom"/>
</dbReference>
<keyword evidence="4" id="KW-0411">Iron-sulfur</keyword>
<keyword evidence="3" id="KW-0408">Iron</keyword>
<evidence type="ECO:0000256" key="4">
    <source>
        <dbReference type="ARBA" id="ARBA00023014"/>
    </source>
</evidence>
<dbReference type="PANTHER" id="PTHR43742:SF6">
    <property type="entry name" value="OXIDOREDUCTASE YYAE-RELATED"/>
    <property type="match status" value="1"/>
</dbReference>
<feature type="region of interest" description="Disordered" evidence="5">
    <location>
        <begin position="1"/>
        <end position="29"/>
    </location>
</feature>
<dbReference type="GO" id="GO:0016491">
    <property type="term" value="F:oxidoreductase activity"/>
    <property type="evidence" value="ECO:0007669"/>
    <property type="project" value="InterPro"/>
</dbReference>
<dbReference type="GO" id="GO:0043546">
    <property type="term" value="F:molybdopterin cofactor binding"/>
    <property type="evidence" value="ECO:0007669"/>
    <property type="project" value="InterPro"/>
</dbReference>
<dbReference type="InterPro" id="IPR050612">
    <property type="entry name" value="Prok_Mopterin_Oxidored"/>
</dbReference>
<dbReference type="GO" id="GO:0046872">
    <property type="term" value="F:metal ion binding"/>
    <property type="evidence" value="ECO:0007669"/>
    <property type="project" value="UniProtKB-KW"/>
</dbReference>
<dbReference type="SUPFAM" id="SSF53706">
    <property type="entry name" value="Formate dehydrogenase/DMSO reductase, domains 1-3"/>
    <property type="match status" value="1"/>
</dbReference>
<dbReference type="Pfam" id="PF04879">
    <property type="entry name" value="Molybdop_Fe4S4"/>
    <property type="match status" value="1"/>
</dbReference>